<feature type="region of interest" description="Disordered" evidence="1">
    <location>
        <begin position="503"/>
        <end position="530"/>
    </location>
</feature>
<dbReference type="PANTHER" id="PTHR31008">
    <property type="entry name" value="COP1-INTERACTING PROTEIN-RELATED"/>
    <property type="match status" value="1"/>
</dbReference>
<feature type="region of interest" description="Disordered" evidence="1">
    <location>
        <begin position="127"/>
        <end position="280"/>
    </location>
</feature>
<evidence type="ECO:0000313" key="2">
    <source>
        <dbReference type="EMBL" id="KAG2662044.1"/>
    </source>
</evidence>
<evidence type="ECO:0000313" key="3">
    <source>
        <dbReference type="Proteomes" id="UP000823388"/>
    </source>
</evidence>
<name>A0A8T0XYE5_PANVG</name>
<feature type="region of interest" description="Disordered" evidence="1">
    <location>
        <begin position="557"/>
        <end position="603"/>
    </location>
</feature>
<reference evidence="2" key="1">
    <citation type="submission" date="2020-05" db="EMBL/GenBank/DDBJ databases">
        <title>WGS assembly of Panicum virgatum.</title>
        <authorList>
            <person name="Lovell J.T."/>
            <person name="Jenkins J."/>
            <person name="Shu S."/>
            <person name="Juenger T.E."/>
            <person name="Schmutz J."/>
        </authorList>
    </citation>
    <scope>NUCLEOTIDE SEQUENCE</scope>
    <source>
        <strain evidence="2">AP13</strain>
    </source>
</reference>
<protein>
    <submittedName>
        <fullName evidence="2">Uncharacterized protein</fullName>
    </submittedName>
</protein>
<feature type="compositionally biased region" description="Basic and acidic residues" evidence="1">
    <location>
        <begin position="333"/>
        <end position="374"/>
    </location>
</feature>
<feature type="region of interest" description="Disordered" evidence="1">
    <location>
        <begin position="67"/>
        <end position="86"/>
    </location>
</feature>
<feature type="region of interest" description="Disordered" evidence="1">
    <location>
        <begin position="295"/>
        <end position="490"/>
    </location>
</feature>
<feature type="compositionally biased region" description="Low complexity" evidence="1">
    <location>
        <begin position="442"/>
        <end position="459"/>
    </location>
</feature>
<feature type="compositionally biased region" description="Basic and acidic residues" evidence="1">
    <location>
        <begin position="152"/>
        <end position="168"/>
    </location>
</feature>
<sequence>MPRGLGSGGEEAVDLWAMAAELERQFAGYKQRLAERGGKAARERDGDAAAAAYYDGTGGVGVYEAAEADEAGGRGGGGGGSSDVRGRMYEAYVRRRDERLREGWRARMERKEAEVKALWAQLELTGRAGAGAERAPGGDPTPTTTDGGAAAGDERETEWNDDDKRRSSDTALAPRRITGKKHARTRSFSSSITTNRNRSDVGRRRALSQEPPPSEPHASAEGRKDNRVRPAGGASTATTSGTARPKTSLRRKNSVRGHVSATPAGPKLPRSLPRRASSGGLEALSREAVLPIADAPASVQSSSSECVAHGETPNVSQPRPFIVEDDSGGGCAADERRDASPESDRGEVVEAASDGKPEAKNADVEELCEEKVDASPDELGNPIPSGEITSDSETEPSYVYINKDNAEEQAMTVPEPLKLAGSSDAALDSDTRTNEENGEGMPAPADATAAEIATTNAEEAPARESSDESLFSVRSGLMSARPSCSSRDQSIERLLEADAVLLRKKREERAEKSTPKTPGSAGSRAVSDVVRSPRGAVRGFKKFLSFGKKNRGREVTVIDCPSPSVPSLADDDSTSGGWQSAGSIKPRMGSSDAAFDDRNDTDHGYAVSPRVSAACSLQSLVAASPAKSELAEIVPQEKSPKAPRSFFSFRSLNCGRG</sequence>
<feature type="compositionally biased region" description="Low complexity" evidence="1">
    <location>
        <begin position="127"/>
        <end position="148"/>
    </location>
</feature>
<dbReference type="AlphaFoldDB" id="A0A8T0XYE5"/>
<feature type="compositionally biased region" description="Basic and acidic residues" evidence="1">
    <location>
        <begin position="218"/>
        <end position="228"/>
    </location>
</feature>
<accession>A0A8T0XYE5</accession>
<organism evidence="2 3">
    <name type="scientific">Panicum virgatum</name>
    <name type="common">Blackwell switchgrass</name>
    <dbReference type="NCBI Taxonomy" id="38727"/>
    <lineage>
        <taxon>Eukaryota</taxon>
        <taxon>Viridiplantae</taxon>
        <taxon>Streptophyta</taxon>
        <taxon>Embryophyta</taxon>
        <taxon>Tracheophyta</taxon>
        <taxon>Spermatophyta</taxon>
        <taxon>Magnoliopsida</taxon>
        <taxon>Liliopsida</taxon>
        <taxon>Poales</taxon>
        <taxon>Poaceae</taxon>
        <taxon>PACMAD clade</taxon>
        <taxon>Panicoideae</taxon>
        <taxon>Panicodae</taxon>
        <taxon>Paniceae</taxon>
        <taxon>Panicinae</taxon>
        <taxon>Panicum</taxon>
        <taxon>Panicum sect. Hiantes</taxon>
    </lineage>
</organism>
<keyword evidence="3" id="KW-1185">Reference proteome</keyword>
<gene>
    <name evidence="2" type="ORF">PVAP13_1KG517380</name>
</gene>
<evidence type="ECO:0000256" key="1">
    <source>
        <dbReference type="SAM" id="MobiDB-lite"/>
    </source>
</evidence>
<feature type="compositionally biased region" description="Low complexity" evidence="1">
    <location>
        <begin position="231"/>
        <end position="243"/>
    </location>
</feature>
<dbReference type="Proteomes" id="UP000823388">
    <property type="component" value="Chromosome 1K"/>
</dbReference>
<proteinExistence type="predicted"/>
<dbReference type="EMBL" id="CM029037">
    <property type="protein sequence ID" value="KAG2662044.1"/>
    <property type="molecule type" value="Genomic_DNA"/>
</dbReference>
<comment type="caution">
    <text evidence="2">The sequence shown here is derived from an EMBL/GenBank/DDBJ whole genome shotgun (WGS) entry which is preliminary data.</text>
</comment>
<feature type="compositionally biased region" description="Polar residues" evidence="1">
    <location>
        <begin position="186"/>
        <end position="196"/>
    </location>
</feature>
<feature type="compositionally biased region" description="Basic and acidic residues" evidence="1">
    <location>
        <begin position="505"/>
        <end position="514"/>
    </location>
</feature>
<dbReference type="OrthoDB" id="688551at2759"/>
<dbReference type="PANTHER" id="PTHR31008:SF26">
    <property type="entry name" value="OS02G0781900 PROTEIN"/>
    <property type="match status" value="1"/>
</dbReference>